<dbReference type="EMBL" id="JZKH01000008">
    <property type="protein sequence ID" value="KJS62870.1"/>
    <property type="molecule type" value="Genomic_DNA"/>
</dbReference>
<keyword evidence="1" id="KW-0479">Metal-binding</keyword>
<evidence type="ECO:0000313" key="3">
    <source>
        <dbReference type="Proteomes" id="UP000033699"/>
    </source>
</evidence>
<keyword evidence="3" id="KW-1185">Reference proteome</keyword>
<dbReference type="PANTHER" id="PTHR16222:SF12">
    <property type="entry name" value="ADP-RIBOSYLGLYCOHYDROLASE-RELATED"/>
    <property type="match status" value="1"/>
</dbReference>
<dbReference type="OrthoDB" id="4871367at2"/>
<evidence type="ECO:0000256" key="1">
    <source>
        <dbReference type="PIRSR" id="PIRSR605502-1"/>
    </source>
</evidence>
<dbReference type="Proteomes" id="UP000033699">
    <property type="component" value="Unassembled WGS sequence"/>
</dbReference>
<dbReference type="InterPro" id="IPR005502">
    <property type="entry name" value="Ribosyl_crysJ1"/>
</dbReference>
<dbReference type="PATRIC" id="fig|359131.3.peg.6849"/>
<feature type="binding site" evidence="1">
    <location>
        <position position="310"/>
    </location>
    <ligand>
        <name>Mg(2+)</name>
        <dbReference type="ChEBI" id="CHEBI:18420"/>
        <label>1</label>
    </ligand>
</feature>
<reference evidence="2 3" key="1">
    <citation type="submission" date="2015-02" db="EMBL/GenBank/DDBJ databases">
        <authorList>
            <person name="Ju K.-S."/>
            <person name="Doroghazi J.R."/>
            <person name="Metcalf W."/>
        </authorList>
    </citation>
    <scope>NUCLEOTIDE SEQUENCE [LARGE SCALE GENOMIC DNA]</scope>
    <source>
        <strain evidence="2 3">ATCC 31215</strain>
    </source>
</reference>
<dbReference type="RefSeq" id="WP_045693059.1">
    <property type="nucleotide sequence ID" value="NZ_JZKH01000008.1"/>
</dbReference>
<dbReference type="InterPro" id="IPR036705">
    <property type="entry name" value="Ribosyl_crysJ1_sf"/>
</dbReference>
<feature type="binding site" evidence="1">
    <location>
        <position position="61"/>
    </location>
    <ligand>
        <name>Mg(2+)</name>
        <dbReference type="ChEBI" id="CHEBI:18420"/>
        <label>1</label>
    </ligand>
</feature>
<dbReference type="SUPFAM" id="SSF101478">
    <property type="entry name" value="ADP-ribosylglycohydrolase"/>
    <property type="match status" value="1"/>
</dbReference>
<dbReference type="Pfam" id="PF03747">
    <property type="entry name" value="ADP_ribosyl_GH"/>
    <property type="match status" value="1"/>
</dbReference>
<gene>
    <name evidence="2" type="ORF">VM95_06460</name>
</gene>
<sequence>MTEPTAESGYRDRVRGALLGGAIGDALGWPVEFLQLHQIQDRFGPDGVTALPAGPGPVEVTDDTQMTLFTAEGLIRGFVRGWTGGGGSVPEAVHGAYRRWLQTQYQPRPDAEPQPRPYDGWLLRQPFLYARRAPGNACLSGVSEHPEFQAPSAIGWPGPVNPGSKGCGTVMRSAPFGLARLGAEQSFGLAVQCAQLTHGHPTGYLAAGAFAALVERLAQGTEPWAAVGETVDQIRELPSSKETVQALARAVRIAQESEPAAEAVERVGLGWIAEECLAIAVYSLLAATLGPDPVRTALLLSVNHSGDSDSTGAVCGNLVGAAYGASALPADWAGAVEGRAELLTVADDLLVLFGSRDPRHPALGERYPAW</sequence>
<keyword evidence="1" id="KW-0460">Magnesium</keyword>
<comment type="caution">
    <text evidence="2">The sequence shown here is derived from an EMBL/GenBank/DDBJ whole genome shotgun (WGS) entry which is preliminary data.</text>
</comment>
<comment type="cofactor">
    <cofactor evidence="1">
        <name>Mg(2+)</name>
        <dbReference type="ChEBI" id="CHEBI:18420"/>
    </cofactor>
    <text evidence="1">Binds 2 magnesium ions per subunit.</text>
</comment>
<proteinExistence type="predicted"/>
<dbReference type="GO" id="GO:0046872">
    <property type="term" value="F:metal ion binding"/>
    <property type="evidence" value="ECO:0007669"/>
    <property type="project" value="UniProtKB-KW"/>
</dbReference>
<accession>A0A0F2TKR2</accession>
<dbReference type="InterPro" id="IPR050792">
    <property type="entry name" value="ADP-ribosylglycohydrolase"/>
</dbReference>
<dbReference type="PANTHER" id="PTHR16222">
    <property type="entry name" value="ADP-RIBOSYLGLYCOHYDROLASE"/>
    <property type="match status" value="1"/>
</dbReference>
<feature type="binding site" evidence="1">
    <location>
        <position position="63"/>
    </location>
    <ligand>
        <name>Mg(2+)</name>
        <dbReference type="ChEBI" id="CHEBI:18420"/>
        <label>1</label>
    </ligand>
</feature>
<name>A0A0F2TKR2_STRR3</name>
<feature type="binding site" evidence="1">
    <location>
        <position position="307"/>
    </location>
    <ligand>
        <name>Mg(2+)</name>
        <dbReference type="ChEBI" id="CHEBI:18420"/>
        <label>1</label>
    </ligand>
</feature>
<feature type="binding site" evidence="1">
    <location>
        <position position="62"/>
    </location>
    <ligand>
        <name>Mg(2+)</name>
        <dbReference type="ChEBI" id="CHEBI:18420"/>
        <label>1</label>
    </ligand>
</feature>
<organism evidence="2 3">
    <name type="scientific">Streptomyces rubellomurinus (strain ATCC 31215)</name>
    <dbReference type="NCBI Taxonomy" id="359131"/>
    <lineage>
        <taxon>Bacteria</taxon>
        <taxon>Bacillati</taxon>
        <taxon>Actinomycetota</taxon>
        <taxon>Actinomycetes</taxon>
        <taxon>Kitasatosporales</taxon>
        <taxon>Streptomycetaceae</taxon>
        <taxon>Streptomyces</taxon>
    </lineage>
</organism>
<feature type="binding site" evidence="1">
    <location>
        <position position="309"/>
    </location>
    <ligand>
        <name>Mg(2+)</name>
        <dbReference type="ChEBI" id="CHEBI:18420"/>
        <label>1</label>
    </ligand>
</feature>
<dbReference type="Gene3D" id="1.10.4080.10">
    <property type="entry name" value="ADP-ribosylation/Crystallin J1"/>
    <property type="match status" value="1"/>
</dbReference>
<evidence type="ECO:0000313" key="2">
    <source>
        <dbReference type="EMBL" id="KJS62870.1"/>
    </source>
</evidence>
<protein>
    <recommendedName>
        <fullName evidence="4">ADP-ribosylglycohydrolase</fullName>
    </recommendedName>
</protein>
<evidence type="ECO:0008006" key="4">
    <source>
        <dbReference type="Google" id="ProtNLM"/>
    </source>
</evidence>
<dbReference type="AlphaFoldDB" id="A0A0F2TKR2"/>